<feature type="signal peptide" evidence="2">
    <location>
        <begin position="1"/>
        <end position="28"/>
    </location>
</feature>
<feature type="compositionally biased region" description="Polar residues" evidence="1">
    <location>
        <begin position="170"/>
        <end position="189"/>
    </location>
</feature>
<name>A0AAE3YUY2_9ACTN</name>
<feature type="compositionally biased region" description="Basic and acidic residues" evidence="1">
    <location>
        <begin position="249"/>
        <end position="264"/>
    </location>
</feature>
<organism evidence="3 4">
    <name type="scientific">Catenuloplanes atrovinosus</name>
    <dbReference type="NCBI Taxonomy" id="137266"/>
    <lineage>
        <taxon>Bacteria</taxon>
        <taxon>Bacillati</taxon>
        <taxon>Actinomycetota</taxon>
        <taxon>Actinomycetes</taxon>
        <taxon>Micromonosporales</taxon>
        <taxon>Micromonosporaceae</taxon>
        <taxon>Catenuloplanes</taxon>
    </lineage>
</organism>
<evidence type="ECO:0000313" key="3">
    <source>
        <dbReference type="EMBL" id="MDR7280369.1"/>
    </source>
</evidence>
<feature type="chain" id="PRO_5042157361" evidence="2">
    <location>
        <begin position="29"/>
        <end position="362"/>
    </location>
</feature>
<feature type="compositionally biased region" description="Polar residues" evidence="1">
    <location>
        <begin position="140"/>
        <end position="149"/>
    </location>
</feature>
<evidence type="ECO:0000256" key="1">
    <source>
        <dbReference type="SAM" id="MobiDB-lite"/>
    </source>
</evidence>
<gene>
    <name evidence="3" type="ORF">J2S41_007147</name>
</gene>
<comment type="caution">
    <text evidence="3">The sequence shown here is derived from an EMBL/GenBank/DDBJ whole genome shotgun (WGS) entry which is preliminary data.</text>
</comment>
<keyword evidence="4" id="KW-1185">Reference proteome</keyword>
<sequence length="362" mass="36662">MNTWLTRAVGTAGLAGGFLLLSAAQAQAAPAEPELLPLADLRDGGLPLLSDLLGDARSTTTADNSLLGGLISGVEQPVVPHPAAQVLGADSAPVPSLLGAPQRSELDGGGGLLGTLTGLGRPSESPRQGISGLPGFTMLSALTGQQSTADRAAERPVASQAGRHRAKPSPTRTRTVPAQTTPRAVSPQTAPRPLSARTTPRPLPAQTTPRAVGAHRADDGPRHAARPAAPDDQRTTSGPRRHRALSDPGSDRRKAADPGSDRRASRGVAPAPGRGVAPDPGRGGGTLTDHPANGWTAAPDSPSDDGAIAVTPAPDQGFGRAPAHRATQAETPAAHPAESPARARPSTRPGERPVAGVDPDYS</sequence>
<reference evidence="3" key="1">
    <citation type="submission" date="2023-07" db="EMBL/GenBank/DDBJ databases">
        <title>Sequencing the genomes of 1000 actinobacteria strains.</title>
        <authorList>
            <person name="Klenk H.-P."/>
        </authorList>
    </citation>
    <scope>NUCLEOTIDE SEQUENCE</scope>
    <source>
        <strain evidence="3">DSM 44707</strain>
    </source>
</reference>
<feature type="region of interest" description="Disordered" evidence="1">
    <location>
        <begin position="100"/>
        <end position="362"/>
    </location>
</feature>
<dbReference type="EMBL" id="JAVDYB010000001">
    <property type="protein sequence ID" value="MDR7280369.1"/>
    <property type="molecule type" value="Genomic_DNA"/>
</dbReference>
<evidence type="ECO:0000313" key="4">
    <source>
        <dbReference type="Proteomes" id="UP001183643"/>
    </source>
</evidence>
<keyword evidence="2" id="KW-0732">Signal</keyword>
<proteinExistence type="predicted"/>
<dbReference type="Proteomes" id="UP001183643">
    <property type="component" value="Unassembled WGS sequence"/>
</dbReference>
<accession>A0AAE3YUY2</accession>
<dbReference type="AlphaFoldDB" id="A0AAE3YUY2"/>
<evidence type="ECO:0000256" key="2">
    <source>
        <dbReference type="SAM" id="SignalP"/>
    </source>
</evidence>
<protein>
    <submittedName>
        <fullName evidence="3">Uncharacterized protein</fullName>
    </submittedName>
</protein>
<dbReference type="RefSeq" id="WP_310374693.1">
    <property type="nucleotide sequence ID" value="NZ_JAVDYB010000001.1"/>
</dbReference>